<organism evidence="2 3">
    <name type="scientific">Chlorella vulgaris</name>
    <name type="common">Green alga</name>
    <dbReference type="NCBI Taxonomy" id="3077"/>
    <lineage>
        <taxon>Eukaryota</taxon>
        <taxon>Viridiplantae</taxon>
        <taxon>Chlorophyta</taxon>
        <taxon>core chlorophytes</taxon>
        <taxon>Trebouxiophyceae</taxon>
        <taxon>Chlorellales</taxon>
        <taxon>Chlorellaceae</taxon>
        <taxon>Chlorella clade</taxon>
        <taxon>Chlorella</taxon>
    </lineage>
</organism>
<dbReference type="AlphaFoldDB" id="A0A9D4TNT8"/>
<feature type="compositionally biased region" description="Low complexity" evidence="1">
    <location>
        <begin position="155"/>
        <end position="167"/>
    </location>
</feature>
<evidence type="ECO:0000313" key="3">
    <source>
        <dbReference type="Proteomes" id="UP001055712"/>
    </source>
</evidence>
<feature type="compositionally biased region" description="Basic and acidic residues" evidence="1">
    <location>
        <begin position="34"/>
        <end position="45"/>
    </location>
</feature>
<feature type="region of interest" description="Disordered" evidence="1">
    <location>
        <begin position="1"/>
        <end position="106"/>
    </location>
</feature>
<feature type="compositionally biased region" description="Polar residues" evidence="1">
    <location>
        <begin position="168"/>
        <end position="178"/>
    </location>
</feature>
<evidence type="ECO:0000256" key="1">
    <source>
        <dbReference type="SAM" id="MobiDB-lite"/>
    </source>
</evidence>
<protein>
    <submittedName>
        <fullName evidence="2">Uncharacterized protein</fullName>
    </submittedName>
</protein>
<reference evidence="2" key="2">
    <citation type="submission" date="2020-11" db="EMBL/GenBank/DDBJ databases">
        <authorList>
            <person name="Cecchin M."/>
            <person name="Marcolungo L."/>
            <person name="Rossato M."/>
            <person name="Girolomoni L."/>
            <person name="Cosentino E."/>
            <person name="Cuine S."/>
            <person name="Li-Beisson Y."/>
            <person name="Delledonne M."/>
            <person name="Ballottari M."/>
        </authorList>
    </citation>
    <scope>NUCLEOTIDE SEQUENCE</scope>
    <source>
        <strain evidence="2">211/11P</strain>
        <tissue evidence="2">Whole cell</tissue>
    </source>
</reference>
<reference evidence="2" key="1">
    <citation type="journal article" date="2019" name="Plant J.">
        <title>Chlorella vulgaris genome assembly and annotation reveals the molecular basis for metabolic acclimation to high light conditions.</title>
        <authorList>
            <person name="Cecchin M."/>
            <person name="Marcolungo L."/>
            <person name="Rossato M."/>
            <person name="Girolomoni L."/>
            <person name="Cosentino E."/>
            <person name="Cuine S."/>
            <person name="Li-Beisson Y."/>
            <person name="Delledonne M."/>
            <person name="Ballottari M."/>
        </authorList>
    </citation>
    <scope>NUCLEOTIDE SEQUENCE</scope>
    <source>
        <strain evidence="2">211/11P</strain>
    </source>
</reference>
<sequence length="312" mass="32495">MTDAMANANQSQHPLVATARVRPREDSCDAGEEPTERPKTIDDYAARVFGVPTVDTQGPAGSRVPDLADRPLRPAKWGGEDEEPALGFSLDPDAPPDSAGPTAPIDAEMADAALAGEAEDAAVAAVAAAHRQGRSGSNDMLDVLEAAEAKFDQQHATGAGAGADQQGSPMEQKSSPQGGQPAANTAWLHQHAAPPDTPRKAAISEGTREQMIEAIFTALHANPRYAGEPSHGVMSLAQQVEDALFTSCHSKQVYMSKVSNAVRCARTVDDAGDIPRIASGEPREVAEGHTAGDATPFVVGLPGFAVKPDLLM</sequence>
<name>A0A9D4TNT8_CHLVU</name>
<keyword evidence="3" id="KW-1185">Reference proteome</keyword>
<dbReference type="OrthoDB" id="514615at2759"/>
<comment type="caution">
    <text evidence="2">The sequence shown here is derived from an EMBL/GenBank/DDBJ whole genome shotgun (WGS) entry which is preliminary data.</text>
</comment>
<gene>
    <name evidence="2" type="ORF">D9Q98_010196</name>
</gene>
<dbReference type="Proteomes" id="UP001055712">
    <property type="component" value="Unassembled WGS sequence"/>
</dbReference>
<dbReference type="EMBL" id="SIDB01000008">
    <property type="protein sequence ID" value="KAI3429885.1"/>
    <property type="molecule type" value="Genomic_DNA"/>
</dbReference>
<proteinExistence type="predicted"/>
<accession>A0A9D4TNT8</accession>
<evidence type="ECO:0000313" key="2">
    <source>
        <dbReference type="EMBL" id="KAI3429885.1"/>
    </source>
</evidence>
<feature type="region of interest" description="Disordered" evidence="1">
    <location>
        <begin position="155"/>
        <end position="182"/>
    </location>
</feature>